<dbReference type="Proteomes" id="UP000308600">
    <property type="component" value="Unassembled WGS sequence"/>
</dbReference>
<organism evidence="1 2">
    <name type="scientific">Pluteus cervinus</name>
    <dbReference type="NCBI Taxonomy" id="181527"/>
    <lineage>
        <taxon>Eukaryota</taxon>
        <taxon>Fungi</taxon>
        <taxon>Dikarya</taxon>
        <taxon>Basidiomycota</taxon>
        <taxon>Agaricomycotina</taxon>
        <taxon>Agaricomycetes</taxon>
        <taxon>Agaricomycetidae</taxon>
        <taxon>Agaricales</taxon>
        <taxon>Pluteineae</taxon>
        <taxon>Pluteaceae</taxon>
        <taxon>Pluteus</taxon>
    </lineage>
</organism>
<proteinExistence type="predicted"/>
<evidence type="ECO:0000313" key="2">
    <source>
        <dbReference type="Proteomes" id="UP000308600"/>
    </source>
</evidence>
<protein>
    <submittedName>
        <fullName evidence="1">Uncharacterized protein</fullName>
    </submittedName>
</protein>
<accession>A0ACD3BHI9</accession>
<reference evidence="1 2" key="1">
    <citation type="journal article" date="2019" name="Nat. Ecol. Evol.">
        <title>Megaphylogeny resolves global patterns of mushroom evolution.</title>
        <authorList>
            <person name="Varga T."/>
            <person name="Krizsan K."/>
            <person name="Foldi C."/>
            <person name="Dima B."/>
            <person name="Sanchez-Garcia M."/>
            <person name="Sanchez-Ramirez S."/>
            <person name="Szollosi G.J."/>
            <person name="Szarkandi J.G."/>
            <person name="Papp V."/>
            <person name="Albert L."/>
            <person name="Andreopoulos W."/>
            <person name="Angelini C."/>
            <person name="Antonin V."/>
            <person name="Barry K.W."/>
            <person name="Bougher N.L."/>
            <person name="Buchanan P."/>
            <person name="Buyck B."/>
            <person name="Bense V."/>
            <person name="Catcheside P."/>
            <person name="Chovatia M."/>
            <person name="Cooper J."/>
            <person name="Damon W."/>
            <person name="Desjardin D."/>
            <person name="Finy P."/>
            <person name="Geml J."/>
            <person name="Haridas S."/>
            <person name="Hughes K."/>
            <person name="Justo A."/>
            <person name="Karasinski D."/>
            <person name="Kautmanova I."/>
            <person name="Kiss B."/>
            <person name="Kocsube S."/>
            <person name="Kotiranta H."/>
            <person name="LaButti K.M."/>
            <person name="Lechner B.E."/>
            <person name="Liimatainen K."/>
            <person name="Lipzen A."/>
            <person name="Lukacs Z."/>
            <person name="Mihaltcheva S."/>
            <person name="Morgado L.N."/>
            <person name="Niskanen T."/>
            <person name="Noordeloos M.E."/>
            <person name="Ohm R.A."/>
            <person name="Ortiz-Santana B."/>
            <person name="Ovrebo C."/>
            <person name="Racz N."/>
            <person name="Riley R."/>
            <person name="Savchenko A."/>
            <person name="Shiryaev A."/>
            <person name="Soop K."/>
            <person name="Spirin V."/>
            <person name="Szebenyi C."/>
            <person name="Tomsovsky M."/>
            <person name="Tulloss R.E."/>
            <person name="Uehling J."/>
            <person name="Grigoriev I.V."/>
            <person name="Vagvolgyi C."/>
            <person name="Papp T."/>
            <person name="Martin F.M."/>
            <person name="Miettinen O."/>
            <person name="Hibbett D.S."/>
            <person name="Nagy L.G."/>
        </authorList>
    </citation>
    <scope>NUCLEOTIDE SEQUENCE [LARGE SCALE GENOMIC DNA]</scope>
    <source>
        <strain evidence="1 2">NL-1719</strain>
    </source>
</reference>
<keyword evidence="2" id="KW-1185">Reference proteome</keyword>
<sequence length="53" mass="6061">MYSFLASSRTTLLAWAGLQTVVGISLFKNYRSYNFQHDASFRMPIGESRLLSK</sequence>
<evidence type="ECO:0000313" key="1">
    <source>
        <dbReference type="EMBL" id="TFK77366.1"/>
    </source>
</evidence>
<name>A0ACD3BHI9_9AGAR</name>
<dbReference type="EMBL" id="ML208259">
    <property type="protein sequence ID" value="TFK77366.1"/>
    <property type="molecule type" value="Genomic_DNA"/>
</dbReference>
<gene>
    <name evidence="1" type="ORF">BDN72DRAFT_830527</name>
</gene>